<name>A0ABW9NU46_9ACTN</name>
<dbReference type="Gene3D" id="1.10.10.10">
    <property type="entry name" value="Winged helix-like DNA-binding domain superfamily/Winged helix DNA-binding domain"/>
    <property type="match status" value="1"/>
</dbReference>
<organism evidence="2 3">
    <name type="scientific">Streptomyces katsurahamanus</name>
    <dbReference type="NCBI Taxonomy" id="2577098"/>
    <lineage>
        <taxon>Bacteria</taxon>
        <taxon>Bacillati</taxon>
        <taxon>Actinomycetota</taxon>
        <taxon>Actinomycetes</taxon>
        <taxon>Kitasatosporales</taxon>
        <taxon>Streptomycetaceae</taxon>
        <taxon>Streptomyces</taxon>
    </lineage>
</organism>
<evidence type="ECO:0000259" key="1">
    <source>
        <dbReference type="Pfam" id="PF03551"/>
    </source>
</evidence>
<keyword evidence="3" id="KW-1185">Reference proteome</keyword>
<evidence type="ECO:0000313" key="2">
    <source>
        <dbReference type="EMBL" id="MQS36810.1"/>
    </source>
</evidence>
<accession>A0ABW9NU46</accession>
<protein>
    <submittedName>
        <fullName evidence="2">PadR family transcriptional regulator</fullName>
    </submittedName>
</protein>
<dbReference type="Proteomes" id="UP000460558">
    <property type="component" value="Unassembled WGS sequence"/>
</dbReference>
<dbReference type="InterPro" id="IPR036388">
    <property type="entry name" value="WH-like_DNA-bd_sf"/>
</dbReference>
<dbReference type="SUPFAM" id="SSF46785">
    <property type="entry name" value="Winged helix' DNA-binding domain"/>
    <property type="match status" value="1"/>
</dbReference>
<evidence type="ECO:0000313" key="3">
    <source>
        <dbReference type="Proteomes" id="UP000460558"/>
    </source>
</evidence>
<proteinExistence type="predicted"/>
<dbReference type="PANTHER" id="PTHR33169">
    <property type="entry name" value="PADR-FAMILY TRANSCRIPTIONAL REGULATOR"/>
    <property type="match status" value="1"/>
</dbReference>
<gene>
    <name evidence="2" type="ORF">FFZ77_14645</name>
</gene>
<sequence>MYRVRRVKSPFRITSATLDVLEAFLSAREELHGFAVAKAAGKPTGSIYPILARLEQAGWLDSHWETEHPEEGRPRRRFYALTPHGGQAARAIVLERRGELPTPQTSAPHRPRPAFGSLARWRAAW</sequence>
<dbReference type="Pfam" id="PF03551">
    <property type="entry name" value="PadR"/>
    <property type="match status" value="1"/>
</dbReference>
<dbReference type="InterPro" id="IPR036390">
    <property type="entry name" value="WH_DNA-bd_sf"/>
</dbReference>
<dbReference type="InterPro" id="IPR005149">
    <property type="entry name" value="Tscrpt_reg_PadR_N"/>
</dbReference>
<reference evidence="2 3" key="1">
    <citation type="submission" date="2019-06" db="EMBL/GenBank/DDBJ databases">
        <title>Comparative genomics and metabolomics analyses of clavulanic acid producing Streptomyces species provides insight into specialized metabolism and evolution of beta-lactam biosynthetic gene clusters.</title>
        <authorList>
            <person name="Moore M.A."/>
            <person name="Cruz-Morales P."/>
            <person name="Barona Gomez F."/>
            <person name="Kapil T."/>
        </authorList>
    </citation>
    <scope>NUCLEOTIDE SEQUENCE [LARGE SCALE GENOMIC DNA]</scope>
    <source>
        <strain evidence="2 3">T-272</strain>
    </source>
</reference>
<dbReference type="InterPro" id="IPR052509">
    <property type="entry name" value="Metal_resp_DNA-bind_regulator"/>
</dbReference>
<dbReference type="EMBL" id="VDEQ01000149">
    <property type="protein sequence ID" value="MQS36810.1"/>
    <property type="molecule type" value="Genomic_DNA"/>
</dbReference>
<feature type="domain" description="Transcription regulator PadR N-terminal" evidence="1">
    <location>
        <begin position="29"/>
        <end position="89"/>
    </location>
</feature>
<dbReference type="PANTHER" id="PTHR33169:SF14">
    <property type="entry name" value="TRANSCRIPTIONAL REGULATOR RV3488"/>
    <property type="match status" value="1"/>
</dbReference>
<comment type="caution">
    <text evidence="2">The sequence shown here is derived from an EMBL/GenBank/DDBJ whole genome shotgun (WGS) entry which is preliminary data.</text>
</comment>